<dbReference type="Pfam" id="PF13426">
    <property type="entry name" value="PAS_9"/>
    <property type="match status" value="1"/>
</dbReference>
<dbReference type="SMART" id="SM00091">
    <property type="entry name" value="PAS"/>
    <property type="match status" value="2"/>
</dbReference>
<feature type="domain" description="PAS" evidence="10">
    <location>
        <begin position="131"/>
        <end position="175"/>
    </location>
</feature>
<dbReference type="InterPro" id="IPR004358">
    <property type="entry name" value="Sig_transdc_His_kin-like_C"/>
</dbReference>
<dbReference type="InterPro" id="IPR000014">
    <property type="entry name" value="PAS"/>
</dbReference>
<dbReference type="SUPFAM" id="SSF55874">
    <property type="entry name" value="ATPase domain of HSP90 chaperone/DNA topoisomerase II/histidine kinase"/>
    <property type="match status" value="1"/>
</dbReference>
<dbReference type="PROSITE" id="PS50109">
    <property type="entry name" value="HIS_KIN"/>
    <property type="match status" value="1"/>
</dbReference>
<dbReference type="RefSeq" id="WP_003846082.1">
    <property type="nucleotide sequence ID" value="NZ_CP009244.1"/>
</dbReference>
<comment type="catalytic activity">
    <reaction evidence="1">
        <text>ATP + protein L-histidine = ADP + protein N-phospho-L-histidine.</text>
        <dbReference type="EC" id="2.7.13.3"/>
    </reaction>
</comment>
<dbReference type="CDD" id="cd00130">
    <property type="entry name" value="PAS"/>
    <property type="match status" value="1"/>
</dbReference>
<name>A0ABN0AH55_CORAM</name>
<dbReference type="PROSITE" id="PS50112">
    <property type="entry name" value="PAS"/>
    <property type="match status" value="1"/>
</dbReference>
<evidence type="ECO:0000313" key="11">
    <source>
        <dbReference type="EMBL" id="EFG82180.1"/>
    </source>
</evidence>
<keyword evidence="7" id="KW-0067">ATP-binding</keyword>
<keyword evidence="4" id="KW-0808">Transferase</keyword>
<evidence type="ECO:0000259" key="10">
    <source>
        <dbReference type="PROSITE" id="PS50112"/>
    </source>
</evidence>
<keyword evidence="12" id="KW-1185">Reference proteome</keyword>
<dbReference type="InterPro" id="IPR005467">
    <property type="entry name" value="His_kinase_dom"/>
</dbReference>
<comment type="caution">
    <text evidence="11">The sequence shown here is derived from an EMBL/GenBank/DDBJ whole genome shotgun (WGS) entry which is preliminary data.</text>
</comment>
<dbReference type="SUPFAM" id="SSF55785">
    <property type="entry name" value="PYP-like sensor domain (PAS domain)"/>
    <property type="match status" value="2"/>
</dbReference>
<evidence type="ECO:0000259" key="9">
    <source>
        <dbReference type="PROSITE" id="PS50109"/>
    </source>
</evidence>
<dbReference type="InterPro" id="IPR035965">
    <property type="entry name" value="PAS-like_dom_sf"/>
</dbReference>
<dbReference type="NCBIfam" id="TIGR00229">
    <property type="entry name" value="sensory_box"/>
    <property type="match status" value="1"/>
</dbReference>
<dbReference type="InterPro" id="IPR036890">
    <property type="entry name" value="HATPase_C_sf"/>
</dbReference>
<evidence type="ECO:0000256" key="7">
    <source>
        <dbReference type="ARBA" id="ARBA00022840"/>
    </source>
</evidence>
<dbReference type="Gene3D" id="3.30.565.10">
    <property type="entry name" value="Histidine kinase-like ATPase, C-terminal domain"/>
    <property type="match status" value="1"/>
</dbReference>
<dbReference type="Pfam" id="PF02518">
    <property type="entry name" value="HATPase_c"/>
    <property type="match status" value="1"/>
</dbReference>
<keyword evidence="6" id="KW-0418">Kinase</keyword>
<evidence type="ECO:0000256" key="8">
    <source>
        <dbReference type="ARBA" id="ARBA00023012"/>
    </source>
</evidence>
<sequence>MEPVDEDFRSMIQQSPTGVLLHEVNSLRILWANQTACELFKYDLAELRSLKAHHMSSQNERYHREDGVAWLHSAALFGSSSRQWKYLASDGTEFLTDATATVVRLDGQKVIMVELRPTDHEIGAEEPIDWATVSLERIISHTSSGILVLDDADRVVRASPLAAGLFGKTSEDIVGIHVLELGKMSPESAELDFQQKDTDPNKKINCRIKVKNADNSSRWLAGYLENVEIDDTNLSVLMVRDITDRIEAEEHVAAQRTQLEYLSRYNAMGDMALLLAHDLGQPLAASLNFLSGVKTRINDPHVEADTLSYGIEMIEKQLNRASEIVSSAKRYVRRIESTTATFNLLDAVKESLYFVRLRATEFDVPVKVELGNQPLLLEGEQVLIGQVIINLCMNAIDEIKDSDNNKELHVTLRDDGGLASLSIADQGRGMKEHPADRLALGAFSSKEDGSGIGLIISEQIAQRHGGTIQFTPNEPQGTIATLTLPLKSD</sequence>
<evidence type="ECO:0000256" key="3">
    <source>
        <dbReference type="ARBA" id="ARBA00022553"/>
    </source>
</evidence>
<dbReference type="PANTHER" id="PTHR43065:SF10">
    <property type="entry name" value="PEROXIDE STRESS-ACTIVATED HISTIDINE KINASE MAK3"/>
    <property type="match status" value="1"/>
</dbReference>
<dbReference type="InterPro" id="IPR003594">
    <property type="entry name" value="HATPase_dom"/>
</dbReference>
<accession>A0ABN0AH55</accession>
<dbReference type="SMART" id="SM00387">
    <property type="entry name" value="HATPase_c"/>
    <property type="match status" value="1"/>
</dbReference>
<evidence type="ECO:0000313" key="12">
    <source>
        <dbReference type="Proteomes" id="UP000006015"/>
    </source>
</evidence>
<dbReference type="EMBL" id="ADNS01000003">
    <property type="protein sequence ID" value="EFG82180.1"/>
    <property type="molecule type" value="Genomic_DNA"/>
</dbReference>
<dbReference type="Pfam" id="PF13188">
    <property type="entry name" value="PAS_8"/>
    <property type="match status" value="1"/>
</dbReference>
<keyword evidence="5" id="KW-0547">Nucleotide-binding</keyword>
<feature type="domain" description="Histidine kinase" evidence="9">
    <location>
        <begin position="274"/>
        <end position="488"/>
    </location>
</feature>
<evidence type="ECO:0000256" key="6">
    <source>
        <dbReference type="ARBA" id="ARBA00022777"/>
    </source>
</evidence>
<dbReference type="PRINTS" id="PR00344">
    <property type="entry name" value="BCTRLSENSOR"/>
</dbReference>
<protein>
    <recommendedName>
        <fullName evidence="2">histidine kinase</fullName>
        <ecNumber evidence="2">2.7.13.3</ecNumber>
    </recommendedName>
</protein>
<dbReference type="Proteomes" id="UP000006015">
    <property type="component" value="Unassembled WGS sequence"/>
</dbReference>
<evidence type="ECO:0000256" key="5">
    <source>
        <dbReference type="ARBA" id="ARBA00022741"/>
    </source>
</evidence>
<proteinExistence type="predicted"/>
<keyword evidence="8" id="KW-0902">Two-component regulatory system</keyword>
<reference evidence="11 12" key="1">
    <citation type="submission" date="2010-04" db="EMBL/GenBank/DDBJ databases">
        <authorList>
            <person name="Weinstock G."/>
            <person name="Sodergren E."/>
            <person name="Clifton S."/>
            <person name="Fulton L."/>
            <person name="Fulton B."/>
            <person name="Courtney L."/>
            <person name="Fronick C."/>
            <person name="Harrison M."/>
            <person name="Strong C."/>
            <person name="Farmer C."/>
            <person name="Delahaunty K."/>
            <person name="Markovic C."/>
            <person name="Hall O."/>
            <person name="Minx P."/>
            <person name="Tomlinson C."/>
            <person name="Mitreva M."/>
            <person name="Hou S."/>
            <person name="Wollam A."/>
            <person name="Pepin K.H."/>
            <person name="Johnson M."/>
            <person name="Bhonagiri V."/>
            <person name="Zhang X."/>
            <person name="Suruliraj S."/>
            <person name="Warren W."/>
            <person name="Chinwalla A."/>
            <person name="Mardis E.R."/>
            <person name="Wilson R.K."/>
        </authorList>
    </citation>
    <scope>NUCLEOTIDE SEQUENCE [LARGE SCALE GENOMIC DNA]</scope>
    <source>
        <strain evidence="11 12">DSM 20306</strain>
    </source>
</reference>
<dbReference type="PANTHER" id="PTHR43065">
    <property type="entry name" value="SENSOR HISTIDINE KINASE"/>
    <property type="match status" value="1"/>
</dbReference>
<evidence type="ECO:0000256" key="4">
    <source>
        <dbReference type="ARBA" id="ARBA00022679"/>
    </source>
</evidence>
<dbReference type="Gene3D" id="1.10.287.130">
    <property type="match status" value="1"/>
</dbReference>
<dbReference type="Gene3D" id="3.30.450.20">
    <property type="entry name" value="PAS domain"/>
    <property type="match status" value="2"/>
</dbReference>
<gene>
    <name evidence="11" type="ORF">HMPREF0281_00558</name>
</gene>
<dbReference type="EC" id="2.7.13.3" evidence="2"/>
<evidence type="ECO:0000256" key="1">
    <source>
        <dbReference type="ARBA" id="ARBA00000085"/>
    </source>
</evidence>
<keyword evidence="3" id="KW-0597">Phosphoprotein</keyword>
<evidence type="ECO:0000256" key="2">
    <source>
        <dbReference type="ARBA" id="ARBA00012438"/>
    </source>
</evidence>
<organism evidence="11 12">
    <name type="scientific">Corynebacterium ammoniagenes DSM 20306</name>
    <dbReference type="NCBI Taxonomy" id="649754"/>
    <lineage>
        <taxon>Bacteria</taxon>
        <taxon>Bacillati</taxon>
        <taxon>Actinomycetota</taxon>
        <taxon>Actinomycetes</taxon>
        <taxon>Mycobacteriales</taxon>
        <taxon>Corynebacteriaceae</taxon>
        <taxon>Corynebacterium</taxon>
    </lineage>
</organism>